<keyword evidence="2" id="KW-1185">Reference proteome</keyword>
<comment type="caution">
    <text evidence="1">The sequence shown here is derived from an EMBL/GenBank/DDBJ whole genome shotgun (WGS) entry which is preliminary data.</text>
</comment>
<dbReference type="STRING" id="1420851.AU255_15660"/>
<dbReference type="Pfam" id="PF11249">
    <property type="entry name" value="DUF3047"/>
    <property type="match status" value="1"/>
</dbReference>
<dbReference type="AlphaFoldDB" id="A0A1V8M2K3"/>
<accession>A0A1V8M2K3</accession>
<gene>
    <name evidence="1" type="ORF">AU255_15660</name>
</gene>
<reference evidence="1 2" key="1">
    <citation type="submission" date="2015-12" db="EMBL/GenBank/DDBJ databases">
        <authorList>
            <person name="Shamseldin A."/>
            <person name="Moawad H."/>
            <person name="Abd El-Rahim W.M."/>
            <person name="Sadowsky M.J."/>
        </authorList>
    </citation>
    <scope>NUCLEOTIDE SEQUENCE [LARGE SCALE GENOMIC DNA]</scope>
    <source>
        <strain evidence="1 2">WF1</strain>
    </source>
</reference>
<evidence type="ECO:0008006" key="3">
    <source>
        <dbReference type="Google" id="ProtNLM"/>
    </source>
</evidence>
<organism evidence="1 2">
    <name type="scientific">Methyloprofundus sedimenti</name>
    <dbReference type="NCBI Taxonomy" id="1420851"/>
    <lineage>
        <taxon>Bacteria</taxon>
        <taxon>Pseudomonadati</taxon>
        <taxon>Pseudomonadota</taxon>
        <taxon>Gammaproteobacteria</taxon>
        <taxon>Methylococcales</taxon>
        <taxon>Methylococcaceae</taxon>
        <taxon>Methyloprofundus</taxon>
    </lineage>
</organism>
<evidence type="ECO:0000313" key="1">
    <source>
        <dbReference type="EMBL" id="OQK15653.1"/>
    </source>
</evidence>
<proteinExistence type="predicted"/>
<dbReference type="EMBL" id="LPUF01000003">
    <property type="protein sequence ID" value="OQK15653.1"/>
    <property type="molecule type" value="Genomic_DNA"/>
</dbReference>
<protein>
    <recommendedName>
        <fullName evidence="3">DUF3047 domain-containing protein</fullName>
    </recommendedName>
</protein>
<evidence type="ECO:0000313" key="2">
    <source>
        <dbReference type="Proteomes" id="UP000191980"/>
    </source>
</evidence>
<name>A0A1V8M2K3_9GAMM</name>
<dbReference type="OrthoDB" id="9775969at2"/>
<dbReference type="InterPro" id="IPR021409">
    <property type="entry name" value="DUF3047"/>
</dbReference>
<sequence length="205" mass="23866">MFYLCSFNVHAEPVFISDFSTQSLNDWQQKSFKNHTQYQIVKLDKKTVLEAKSISSASSLYKEMHIDLQKTPYLNWSWRIDQKLSISDEQSKQGDDFTARVYLIIKGKWGFWQNKAITYVWANHSPVNEAWANPFTGDSVMMIAIRSNTDQTKHWYTEKRDVLADLKKHFGKDIRFIDGLAIMTDTDNSGGNALSYYADIYFSKE</sequence>
<dbReference type="Proteomes" id="UP000191980">
    <property type="component" value="Unassembled WGS sequence"/>
</dbReference>